<dbReference type="InterPro" id="IPR005519">
    <property type="entry name" value="Acid_phosphat_B-like"/>
</dbReference>
<dbReference type="PROSITE" id="PS51257">
    <property type="entry name" value="PROKAR_LIPOPROTEIN"/>
    <property type="match status" value="1"/>
</dbReference>
<dbReference type="PANTHER" id="PTHR31284:SF10">
    <property type="entry name" value="ACID PHOSPHATASE-LIKE PROTEIN"/>
    <property type="match status" value="1"/>
</dbReference>
<dbReference type="Proteomes" id="UP000010808">
    <property type="component" value="Chromosome"/>
</dbReference>
<organism evidence="1 2">
    <name type="scientific">Maridesulfovibrio hydrothermalis AM13 = DSM 14728</name>
    <dbReference type="NCBI Taxonomy" id="1121451"/>
    <lineage>
        <taxon>Bacteria</taxon>
        <taxon>Pseudomonadati</taxon>
        <taxon>Thermodesulfobacteriota</taxon>
        <taxon>Desulfovibrionia</taxon>
        <taxon>Desulfovibrionales</taxon>
        <taxon>Desulfovibrionaceae</taxon>
        <taxon>Maridesulfovibrio</taxon>
    </lineage>
</organism>
<dbReference type="HOGENOM" id="CLU_1223129_0_0_7"/>
<reference evidence="1 2" key="1">
    <citation type="submission" date="2012-10" db="EMBL/GenBank/DDBJ databases">
        <authorList>
            <person name="Genoscope - CEA"/>
        </authorList>
    </citation>
    <scope>NUCLEOTIDE SEQUENCE [LARGE SCALE GENOMIC DNA]</scope>
    <source>
        <strain evidence="2">AM13 / DSM 14728</strain>
    </source>
</reference>
<keyword evidence="2" id="KW-1185">Reference proteome</keyword>
<dbReference type="eggNOG" id="COG2503">
    <property type="taxonomic scope" value="Bacteria"/>
</dbReference>
<dbReference type="InterPro" id="IPR023214">
    <property type="entry name" value="HAD_sf"/>
</dbReference>
<dbReference type="Pfam" id="PF03767">
    <property type="entry name" value="Acid_phosphat_B"/>
    <property type="match status" value="1"/>
</dbReference>
<dbReference type="PATRIC" id="fig|1121451.3.peg.2671"/>
<sequence length="226" mass="25126">MILRLFCIMLILFSLAGCVSGKSRSAIKPGAMISLPQAKNDIIDYHESGEYYKDVNVLAKSIARRVKAAINGKVRYPAVVMSVEDVLLSTYNARRKQGFSDNSAARKDLYSHIILSRLPAIEPSVALFEFLLSRNVPVFIISHRGEAVRIPVMENLSKAGFSGWKSLYMMPPNYPADLNYNEEVRRGLQKLGFNIIATVGAVPDDVAGEFTGKAVLYPNYIYSSRK</sequence>
<dbReference type="STRING" id="1121451.DESAM_22454"/>
<dbReference type="AlphaFoldDB" id="L0RGL3"/>
<evidence type="ECO:0000313" key="1">
    <source>
        <dbReference type="EMBL" id="CCO24721.1"/>
    </source>
</evidence>
<proteinExistence type="predicted"/>
<protein>
    <submittedName>
        <fullName evidence="1">Acid phosphatase (Class B)</fullName>
    </submittedName>
</protein>
<dbReference type="KEGG" id="dhy:DESAM_22454"/>
<gene>
    <name evidence="1" type="ORF">DESAM_22454</name>
</gene>
<accession>L0RGL3</accession>
<evidence type="ECO:0000313" key="2">
    <source>
        <dbReference type="Proteomes" id="UP000010808"/>
    </source>
</evidence>
<dbReference type="RefSeq" id="WP_015337321.1">
    <property type="nucleotide sequence ID" value="NC_020055.1"/>
</dbReference>
<dbReference type="PANTHER" id="PTHR31284">
    <property type="entry name" value="ACID PHOSPHATASE-LIKE PROTEIN"/>
    <property type="match status" value="1"/>
</dbReference>
<dbReference type="EMBL" id="FO203522">
    <property type="protein sequence ID" value="CCO24721.1"/>
    <property type="molecule type" value="Genomic_DNA"/>
</dbReference>
<name>L0RGL3_9BACT</name>
<dbReference type="Gene3D" id="3.40.50.1000">
    <property type="entry name" value="HAD superfamily/HAD-like"/>
    <property type="match status" value="1"/>
</dbReference>